<keyword evidence="6" id="KW-1185">Reference proteome</keyword>
<proteinExistence type="predicted"/>
<dbReference type="GO" id="GO:0003868">
    <property type="term" value="F:4-hydroxyphenylpyruvate dioxygenase activity"/>
    <property type="evidence" value="ECO:0007669"/>
    <property type="project" value="UniProtKB-EC"/>
</dbReference>
<reference evidence="6" key="1">
    <citation type="submission" date="2016-11" db="EMBL/GenBank/DDBJ databases">
        <authorList>
            <person name="Guldener U."/>
        </authorList>
    </citation>
    <scope>NUCLEOTIDE SEQUENCE [LARGE SCALE GENOMIC DNA]</scope>
</reference>
<dbReference type="AlphaFoldDB" id="A0A1L0D2S2"/>
<evidence type="ECO:0000256" key="1">
    <source>
        <dbReference type="ARBA" id="ARBA00005162"/>
    </source>
</evidence>
<dbReference type="GO" id="GO:0006572">
    <property type="term" value="P:L-tyrosine catabolic process"/>
    <property type="evidence" value="ECO:0007669"/>
    <property type="project" value="UniProtKB-KW"/>
</dbReference>
<comment type="pathway">
    <text evidence="1">Amino-acid degradation; L-phenylalanine degradation; acetoacetate and fumarate from L-phenylalanine: step 3/6.</text>
</comment>
<dbReference type="VEuPathDB" id="FungiDB:HGUI_03672"/>
<name>A0A1L0D2S2_9ASCO</name>
<evidence type="ECO:0000313" key="5">
    <source>
        <dbReference type="EMBL" id="SGZ41471.1"/>
    </source>
</evidence>
<dbReference type="EMBL" id="FQNF01000107">
    <property type="protein sequence ID" value="SGZ41471.1"/>
    <property type="molecule type" value="Genomic_DNA"/>
</dbReference>
<dbReference type="InterPro" id="IPR029068">
    <property type="entry name" value="Glyas_Bleomycin-R_OHBP_Dase"/>
</dbReference>
<dbReference type="PANTHER" id="PTHR11959">
    <property type="entry name" value="4-HYDROXYPHENYLPYRUVATE DIOXYGENASE"/>
    <property type="match status" value="1"/>
</dbReference>
<dbReference type="EC" id="1.13.11.27" evidence="2"/>
<accession>A0A1L0D2S2</accession>
<sequence>MTSTTNVFYENFLTLISQSTKLPNIYKQDLANSNINVVSTLDKTECLIDDFHHMIYFTDNVVTTSFYFEKALGFQPIFSSGLNTGNKYFCSKVLKSGSVIIEILCPLQYQALEKENFNISSLEYEQILAIIAKDFMSKHGNGIGVISFQSDWIKTRKIINKIKNNTYLKGVLDVFHFEEKNPWSSFFVKISKTGICQLILSDFEGHFTHKTIYKAINSKKIINTGLSFERVDHTVLNVLEGHLNDISAIMKELYQLVDFWKPKSVIKTKKTGLNTKVLASKKMVKDNNDYKVDKCVKFPINEPLIIDKNHFGQIEEYLLFNNGPGIQHIAISCSNIIDTIDFLESQGYIEFLKISSKELDSYYEKIHDSLLQSRERYEDVNLQKFVTYLLNHFEKIKLLNILVDINTENEILLQIFTKSVSGRPCLFFEFIQRFRNEGFGEGNFNSLFKSLEEDQIKRDTL</sequence>
<evidence type="ECO:0000256" key="3">
    <source>
        <dbReference type="ARBA" id="ARBA00022878"/>
    </source>
</evidence>
<evidence type="ECO:0000256" key="2">
    <source>
        <dbReference type="ARBA" id="ARBA00013222"/>
    </source>
</evidence>
<dbReference type="PANTHER" id="PTHR11959:SF1">
    <property type="entry name" value="4-HYDROXYPHENYLPYRUVATE DIOXYGENASE"/>
    <property type="match status" value="1"/>
</dbReference>
<dbReference type="OrthoDB" id="414569at2759"/>
<keyword evidence="3" id="KW-0828">Tyrosine catabolism</keyword>
<evidence type="ECO:0000256" key="4">
    <source>
        <dbReference type="ARBA" id="ARBA00023232"/>
    </source>
</evidence>
<dbReference type="SUPFAM" id="SSF54593">
    <property type="entry name" value="Glyoxalase/Bleomycin resistance protein/Dihydroxybiphenyl dioxygenase"/>
    <property type="match status" value="1"/>
</dbReference>
<keyword evidence="4" id="KW-0585">Phenylalanine catabolism</keyword>
<organism evidence="5 6">
    <name type="scientific">Hanseniaspora guilliermondii</name>
    <dbReference type="NCBI Taxonomy" id="56406"/>
    <lineage>
        <taxon>Eukaryota</taxon>
        <taxon>Fungi</taxon>
        <taxon>Dikarya</taxon>
        <taxon>Ascomycota</taxon>
        <taxon>Saccharomycotina</taxon>
        <taxon>Saccharomycetes</taxon>
        <taxon>Saccharomycodales</taxon>
        <taxon>Saccharomycodaceae</taxon>
        <taxon>Hanseniaspora</taxon>
    </lineage>
</organism>
<dbReference type="InterPro" id="IPR005956">
    <property type="entry name" value="4OHPhenylPyrv_dOase"/>
</dbReference>
<evidence type="ECO:0000313" key="6">
    <source>
        <dbReference type="Proteomes" id="UP000183365"/>
    </source>
</evidence>
<dbReference type="Gene3D" id="3.10.180.10">
    <property type="entry name" value="2,3-Dihydroxybiphenyl 1,2-Dioxygenase, domain 1"/>
    <property type="match status" value="2"/>
</dbReference>
<protein>
    <recommendedName>
        <fullName evidence="2">4-hydroxyphenylpyruvate dioxygenase</fullName>
        <ecNumber evidence="2">1.13.11.27</ecNumber>
    </recommendedName>
</protein>
<dbReference type="GO" id="GO:0006559">
    <property type="term" value="P:L-phenylalanine catabolic process"/>
    <property type="evidence" value="ECO:0007669"/>
    <property type="project" value="UniProtKB-KW"/>
</dbReference>
<gene>
    <name evidence="5" type="ORF">HGUI_03672</name>
</gene>
<dbReference type="Proteomes" id="UP000183365">
    <property type="component" value="Unassembled WGS sequence"/>
</dbReference>